<evidence type="ECO:0000313" key="2">
    <source>
        <dbReference type="Proteomes" id="UP000546970"/>
    </source>
</evidence>
<dbReference type="RefSeq" id="WP_169277336.1">
    <property type="nucleotide sequence ID" value="NZ_JABBCP010000002.1"/>
</dbReference>
<dbReference type="EMBL" id="JABBCP010000002">
    <property type="protein sequence ID" value="NMF55710.1"/>
    <property type="molecule type" value="Genomic_DNA"/>
</dbReference>
<gene>
    <name evidence="1" type="ORF">HF320_05130</name>
</gene>
<comment type="caution">
    <text evidence="1">The sequence shown here is derived from an EMBL/GenBank/DDBJ whole genome shotgun (WGS) entry which is preliminary data.</text>
</comment>
<evidence type="ECO:0000313" key="1">
    <source>
        <dbReference type="EMBL" id="NMF55710.1"/>
    </source>
</evidence>
<protein>
    <submittedName>
        <fullName evidence="1">Uncharacterized protein</fullName>
    </submittedName>
</protein>
<sequence length="53" mass="6045">MLYIDRTVTMSALDAIDTGVAPRSVRIEEGRWLRRRRKASPEVERPCEAEAGE</sequence>
<accession>A0A7X9UC67</accession>
<keyword evidence="2" id="KW-1185">Reference proteome</keyword>
<dbReference type="Proteomes" id="UP000546970">
    <property type="component" value="Unassembled WGS sequence"/>
</dbReference>
<name>A0A7X9UC67_9ACTN</name>
<dbReference type="AlphaFoldDB" id="A0A7X9UC67"/>
<organism evidence="1 2">
    <name type="scientific">Collinsella acetigenes</name>
    <dbReference type="NCBI Taxonomy" id="2713419"/>
    <lineage>
        <taxon>Bacteria</taxon>
        <taxon>Bacillati</taxon>
        <taxon>Actinomycetota</taxon>
        <taxon>Coriobacteriia</taxon>
        <taxon>Coriobacteriales</taxon>
        <taxon>Coriobacteriaceae</taxon>
        <taxon>Collinsella</taxon>
    </lineage>
</organism>
<proteinExistence type="predicted"/>
<reference evidence="1 2" key="1">
    <citation type="submission" date="2020-04" db="EMBL/GenBank/DDBJ databases">
        <title>Collinsella sp. KGMB02528 nov., an anaerobic actinobacterium isolated from human feces.</title>
        <authorList>
            <person name="Han K.-I."/>
            <person name="Eom M.K."/>
            <person name="Kim J.-S."/>
            <person name="Lee K.C."/>
            <person name="Suh M.K."/>
            <person name="Park S.-H."/>
            <person name="Lee J.H."/>
            <person name="Kang S.W."/>
            <person name="Park J.-E."/>
            <person name="Oh B.S."/>
            <person name="Yu S.Y."/>
            <person name="Choi S.-H."/>
            <person name="Lee D.H."/>
            <person name="Yoon H."/>
            <person name="Kim B.-Y."/>
            <person name="Lee J.H."/>
            <person name="Lee J.-S."/>
        </authorList>
    </citation>
    <scope>NUCLEOTIDE SEQUENCE [LARGE SCALE GENOMIC DNA]</scope>
    <source>
        <strain evidence="1 2">KGMB02528</strain>
    </source>
</reference>